<dbReference type="AlphaFoldDB" id="A0A4D4J225"/>
<gene>
    <name evidence="2" type="ORF">GTS_07850</name>
</gene>
<protein>
    <submittedName>
        <fullName evidence="2">Uncharacterized protein</fullName>
    </submittedName>
</protein>
<accession>A0A4D4J225</accession>
<evidence type="ECO:0000256" key="1">
    <source>
        <dbReference type="SAM" id="MobiDB-lite"/>
    </source>
</evidence>
<dbReference type="Proteomes" id="UP000298860">
    <property type="component" value="Unassembled WGS sequence"/>
</dbReference>
<evidence type="ECO:0000313" key="3">
    <source>
        <dbReference type="Proteomes" id="UP000298860"/>
    </source>
</evidence>
<name>A0A4D4J225_9PSEU</name>
<feature type="region of interest" description="Disordered" evidence="1">
    <location>
        <begin position="1"/>
        <end position="29"/>
    </location>
</feature>
<proteinExistence type="predicted"/>
<organism evidence="2 3">
    <name type="scientific">Gandjariella thermophila</name>
    <dbReference type="NCBI Taxonomy" id="1931992"/>
    <lineage>
        <taxon>Bacteria</taxon>
        <taxon>Bacillati</taxon>
        <taxon>Actinomycetota</taxon>
        <taxon>Actinomycetes</taxon>
        <taxon>Pseudonocardiales</taxon>
        <taxon>Pseudonocardiaceae</taxon>
        <taxon>Gandjariella</taxon>
    </lineage>
</organism>
<dbReference type="EMBL" id="BJFL01000003">
    <property type="protein sequence ID" value="GDY29152.1"/>
    <property type="molecule type" value="Genomic_DNA"/>
</dbReference>
<sequence length="130" mass="14044">MPAHPRPNGAGDAAVPDPSRLPDPRTMRVDPAAIPGLRRAFGNALTKLDKQIELAITDIRIKPWAGDPVSAEAAQQFNQRSVEAGDSALAALQGYQRQLKSAMDALQQVDEQYQVIEGDNTTLLRRQGGC</sequence>
<reference evidence="3" key="1">
    <citation type="submission" date="2019-04" db="EMBL/GenBank/DDBJ databases">
        <title>Draft genome sequence of Pseudonocardiaceae bacterium SL3-2-4.</title>
        <authorList>
            <person name="Ningsih F."/>
            <person name="Yokota A."/>
            <person name="Sakai Y."/>
            <person name="Nanatani K."/>
            <person name="Yabe S."/>
            <person name="Oetari A."/>
            <person name="Sjamsuridzal W."/>
        </authorList>
    </citation>
    <scope>NUCLEOTIDE SEQUENCE [LARGE SCALE GENOMIC DNA]</scope>
    <source>
        <strain evidence="3">SL3-2-4</strain>
    </source>
</reference>
<evidence type="ECO:0000313" key="2">
    <source>
        <dbReference type="EMBL" id="GDY29152.1"/>
    </source>
</evidence>
<comment type="caution">
    <text evidence="2">The sequence shown here is derived from an EMBL/GenBank/DDBJ whole genome shotgun (WGS) entry which is preliminary data.</text>
</comment>
<keyword evidence="3" id="KW-1185">Reference proteome</keyword>